<reference evidence="1 2" key="1">
    <citation type="submission" date="2021-06" db="EMBL/GenBank/DDBJ databases">
        <title>Caerostris darwini draft genome.</title>
        <authorList>
            <person name="Kono N."/>
            <person name="Arakawa K."/>
        </authorList>
    </citation>
    <scope>NUCLEOTIDE SEQUENCE [LARGE SCALE GENOMIC DNA]</scope>
</reference>
<evidence type="ECO:0000313" key="1">
    <source>
        <dbReference type="EMBL" id="GIX80573.1"/>
    </source>
</evidence>
<protein>
    <submittedName>
        <fullName evidence="1">Uncharacterized protein</fullName>
    </submittedName>
</protein>
<evidence type="ECO:0000313" key="2">
    <source>
        <dbReference type="Proteomes" id="UP001054837"/>
    </source>
</evidence>
<name>A0AAV4N806_9ARAC</name>
<proteinExistence type="predicted"/>
<dbReference type="AlphaFoldDB" id="A0AAV4N806"/>
<keyword evidence="2" id="KW-1185">Reference proteome</keyword>
<accession>A0AAV4N806</accession>
<organism evidence="1 2">
    <name type="scientific">Caerostris darwini</name>
    <dbReference type="NCBI Taxonomy" id="1538125"/>
    <lineage>
        <taxon>Eukaryota</taxon>
        <taxon>Metazoa</taxon>
        <taxon>Ecdysozoa</taxon>
        <taxon>Arthropoda</taxon>
        <taxon>Chelicerata</taxon>
        <taxon>Arachnida</taxon>
        <taxon>Araneae</taxon>
        <taxon>Araneomorphae</taxon>
        <taxon>Entelegynae</taxon>
        <taxon>Araneoidea</taxon>
        <taxon>Araneidae</taxon>
        <taxon>Caerostris</taxon>
    </lineage>
</organism>
<comment type="caution">
    <text evidence="1">The sequence shown here is derived from an EMBL/GenBank/DDBJ whole genome shotgun (WGS) entry which is preliminary data.</text>
</comment>
<dbReference type="Proteomes" id="UP001054837">
    <property type="component" value="Unassembled WGS sequence"/>
</dbReference>
<dbReference type="EMBL" id="BPLQ01001306">
    <property type="protein sequence ID" value="GIX80573.1"/>
    <property type="molecule type" value="Genomic_DNA"/>
</dbReference>
<gene>
    <name evidence="1" type="ORF">CDAR_15771</name>
</gene>
<sequence length="103" mass="12058">MYTSLNDFGSFKRISEVHKIFRSMGPFIETDLQGQRQPKVAEWTEKDLIYAQARTFAKGIRIWREVGKYLPTIIISSRTCISCVREIASGRHERLLRKCAQHR</sequence>